<comment type="catalytic activity">
    <reaction evidence="8 9">
        <text>(8S)-8-amino-7-oxononanoate + S-adenosyl-L-methionine = S-adenosyl-4-methylsulfanyl-2-oxobutanoate + (7R,8S)-7,8-diammoniononanoate</text>
        <dbReference type="Rhea" id="RHEA:16861"/>
        <dbReference type="ChEBI" id="CHEBI:16490"/>
        <dbReference type="ChEBI" id="CHEBI:59789"/>
        <dbReference type="ChEBI" id="CHEBI:149468"/>
        <dbReference type="ChEBI" id="CHEBI:149469"/>
        <dbReference type="EC" id="2.6.1.62"/>
    </reaction>
</comment>
<dbReference type="Pfam" id="PF00202">
    <property type="entry name" value="Aminotran_3"/>
    <property type="match status" value="1"/>
</dbReference>
<organism evidence="10 11">
    <name type="scientific">Candidatus Cryptobacteroides faecipullorum</name>
    <dbReference type="NCBI Taxonomy" id="2840764"/>
    <lineage>
        <taxon>Bacteria</taxon>
        <taxon>Pseudomonadati</taxon>
        <taxon>Bacteroidota</taxon>
        <taxon>Bacteroidia</taxon>
        <taxon>Bacteroidales</taxon>
        <taxon>Candidatus Cryptobacteroides</taxon>
    </lineage>
</organism>
<accession>A0A9D9I8G1</accession>
<comment type="similarity">
    <text evidence="9">Belongs to the class-III pyridoxal-phosphate-dependent aminotransferase family. BioA subfamily.</text>
</comment>
<feature type="site" description="Participates in the substrate recognition with KAPA and in a stacking interaction with the adenine ring of SAM" evidence="9">
    <location>
        <position position="42"/>
    </location>
</feature>
<keyword evidence="3 9" id="KW-0032">Aminotransferase</keyword>
<feature type="binding site" evidence="9">
    <location>
        <begin position="334"/>
        <end position="335"/>
    </location>
    <ligand>
        <name>pyridoxal 5'-phosphate</name>
        <dbReference type="ChEBI" id="CHEBI:597326"/>
    </ligand>
</feature>
<feature type="binding site" evidence="9">
    <location>
        <position position="271"/>
    </location>
    <ligand>
        <name>pyridoxal 5'-phosphate</name>
        <dbReference type="ChEBI" id="CHEBI:597326"/>
    </ligand>
</feature>
<feature type="modified residue" description="N6-(pyridoxal phosphate)lysine" evidence="9">
    <location>
        <position position="300"/>
    </location>
</feature>
<dbReference type="InterPro" id="IPR015422">
    <property type="entry name" value="PyrdxlP-dep_Trfase_small"/>
</dbReference>
<dbReference type="GO" id="GO:0030170">
    <property type="term" value="F:pyridoxal phosphate binding"/>
    <property type="evidence" value="ECO:0007669"/>
    <property type="project" value="UniProtKB-UniRule"/>
</dbReference>
<gene>
    <name evidence="9 10" type="primary">bioA</name>
    <name evidence="10" type="ORF">IAB99_03890</name>
</gene>
<dbReference type="Gene3D" id="3.90.1150.10">
    <property type="entry name" value="Aspartate Aminotransferase, domain 1"/>
    <property type="match status" value="1"/>
</dbReference>
<dbReference type="GO" id="GO:0005737">
    <property type="term" value="C:cytoplasm"/>
    <property type="evidence" value="ECO:0007669"/>
    <property type="project" value="UniProtKB-SubCell"/>
</dbReference>
<dbReference type="Gene3D" id="3.40.640.10">
    <property type="entry name" value="Type I PLP-dependent aspartate aminotransferase-like (Major domain)"/>
    <property type="match status" value="1"/>
</dbReference>
<evidence type="ECO:0000256" key="2">
    <source>
        <dbReference type="ARBA" id="ARBA00005063"/>
    </source>
</evidence>
<keyword evidence="7 9" id="KW-0663">Pyridoxal phosphate</keyword>
<dbReference type="HAMAP" id="MF_00834">
    <property type="entry name" value="BioA"/>
    <property type="match status" value="1"/>
</dbReference>
<dbReference type="InterPro" id="IPR015421">
    <property type="entry name" value="PyrdxlP-dep_Trfase_major"/>
</dbReference>
<evidence type="ECO:0000256" key="3">
    <source>
        <dbReference type="ARBA" id="ARBA00022576"/>
    </source>
</evidence>
<dbReference type="InterPro" id="IPR005814">
    <property type="entry name" value="Aminotrans_3"/>
</dbReference>
<feature type="binding site" evidence="9">
    <location>
        <position position="417"/>
    </location>
    <ligand>
        <name>substrate</name>
    </ligand>
</feature>
<dbReference type="FunFam" id="3.40.640.10:FF:000041">
    <property type="entry name" value="Adenosylmethionine-8-amino-7-oxononanoate aminotransferase"/>
    <property type="match status" value="1"/>
</dbReference>
<dbReference type="GO" id="GO:0009102">
    <property type="term" value="P:biotin biosynthetic process"/>
    <property type="evidence" value="ECO:0007669"/>
    <property type="project" value="UniProtKB-UniRule"/>
</dbReference>
<keyword evidence="5 9" id="KW-0949">S-adenosyl-L-methionine</keyword>
<evidence type="ECO:0000256" key="7">
    <source>
        <dbReference type="ARBA" id="ARBA00022898"/>
    </source>
</evidence>
<dbReference type="NCBIfam" id="TIGR00508">
    <property type="entry name" value="bioA"/>
    <property type="match status" value="1"/>
</dbReference>
<evidence type="ECO:0000313" key="10">
    <source>
        <dbReference type="EMBL" id="MBO8466886.1"/>
    </source>
</evidence>
<dbReference type="PROSITE" id="PS00600">
    <property type="entry name" value="AA_TRANSFER_CLASS_3"/>
    <property type="match status" value="1"/>
</dbReference>
<dbReference type="EMBL" id="JADIMH010000019">
    <property type="protein sequence ID" value="MBO8466886.1"/>
    <property type="molecule type" value="Genomic_DNA"/>
</dbReference>
<dbReference type="InterPro" id="IPR015424">
    <property type="entry name" value="PyrdxlP-dep_Trfase"/>
</dbReference>
<comment type="function">
    <text evidence="9">Catalyzes the transfer of the alpha-amino group from S-adenosyl-L-methionine (SAM) to 7-keto-8-aminopelargonic acid (KAPA) to form 7,8-diaminopelargonic acid (DAPA). It is the only aminotransferase known to utilize SAM as an amino donor.</text>
</comment>
<comment type="cofactor">
    <cofactor evidence="1 9">
        <name>pyridoxal 5'-phosphate</name>
        <dbReference type="ChEBI" id="CHEBI:597326"/>
    </cofactor>
</comment>
<dbReference type="GO" id="GO:0004015">
    <property type="term" value="F:adenosylmethionine-8-amino-7-oxononanoate transaminase activity"/>
    <property type="evidence" value="ECO:0007669"/>
    <property type="project" value="UniProtKB-UniRule"/>
</dbReference>
<dbReference type="GO" id="GO:0051537">
    <property type="term" value="F:2 iron, 2 sulfur cluster binding"/>
    <property type="evidence" value="ECO:0007669"/>
    <property type="project" value="UniProtKB-KW"/>
</dbReference>
<dbReference type="CDD" id="cd00610">
    <property type="entry name" value="OAT_like"/>
    <property type="match status" value="1"/>
</dbReference>
<sequence length="450" mass="50054">MAARGRELCQCNFFYKNQLEIDDMIIETNIDRFDTEHLWHPYTSATRPLPAYKVRETHGCRIILEDGTELIEGMSSWWCAIHGYNHPVLNEAAKSQLEKMSHVMFGGLTHEPAIELGKLLLGILPEQLSRIFYADSGSVAVEVAMKMAVQYHYALGRPQRTDFVTIRSGYHGDTWNAMSVCDPVTGMHGIFGSALPVRYFVPSPSSRFHGEWDPRDIEPLEKVIEEHGGSLAAMILEPVVQGAGGMRFYHPEYLRQAARLCREHGILLVFDEIATGFGRTGKLFAQEHAGVVPDIMCIGKSLTGGYMTLSAVLTTEEVAHTISDNYPYAFMHGPTFMANSLACAVARASVQLLLDSGWQEKVKGIETQMKAELAPAAGLPQVEDVRILGAIGVIQTREPVDMACIQRRFIEEGIWVRPFGRLVYIMPPYIISPEELSKLTSGLVKVVGKI</sequence>
<reference evidence="10" key="2">
    <citation type="journal article" date="2021" name="PeerJ">
        <title>Extensive microbial diversity within the chicken gut microbiome revealed by metagenomics and culture.</title>
        <authorList>
            <person name="Gilroy R."/>
            <person name="Ravi A."/>
            <person name="Getino M."/>
            <person name="Pursley I."/>
            <person name="Horton D.L."/>
            <person name="Alikhan N.F."/>
            <person name="Baker D."/>
            <person name="Gharbi K."/>
            <person name="Hall N."/>
            <person name="Watson M."/>
            <person name="Adriaenssens E.M."/>
            <person name="Foster-Nyarko E."/>
            <person name="Jarju S."/>
            <person name="Secka A."/>
            <person name="Antonio M."/>
            <person name="Oren A."/>
            <person name="Chaudhuri R.R."/>
            <person name="La Ragione R."/>
            <person name="Hildebrand F."/>
            <person name="Pallen M.J."/>
        </authorList>
    </citation>
    <scope>NUCLEOTIDE SEQUENCE</scope>
    <source>
        <strain evidence="10">B1-15692</strain>
    </source>
</reference>
<evidence type="ECO:0000256" key="8">
    <source>
        <dbReference type="ARBA" id="ARBA00048449"/>
    </source>
</evidence>
<dbReference type="PANTHER" id="PTHR42684:SF17">
    <property type="entry name" value="ADENOSYLMETHIONINE-8-AMINO-7-OXONONANOATE AMINOTRANSFERASE"/>
    <property type="match status" value="1"/>
</dbReference>
<dbReference type="EC" id="2.6.1.62" evidence="9"/>
<comment type="subcellular location">
    <subcellularLocation>
        <location evidence="9">Cytoplasm</location>
    </subcellularLocation>
</comment>
<dbReference type="AlphaFoldDB" id="A0A9D9I8G1"/>
<feature type="binding site" evidence="9">
    <location>
        <position position="333"/>
    </location>
    <ligand>
        <name>substrate</name>
    </ligand>
</feature>
<dbReference type="PANTHER" id="PTHR42684">
    <property type="entry name" value="ADENOSYLMETHIONINE-8-AMINO-7-OXONONANOATE AMINOTRANSFERASE"/>
    <property type="match status" value="1"/>
</dbReference>
<evidence type="ECO:0000313" key="11">
    <source>
        <dbReference type="Proteomes" id="UP000823660"/>
    </source>
</evidence>
<name>A0A9D9I8G1_9BACT</name>
<proteinExistence type="inferred from homology"/>
<feature type="binding site" evidence="9">
    <location>
        <position position="170"/>
    </location>
    <ligand>
        <name>substrate</name>
    </ligand>
</feature>
<evidence type="ECO:0000256" key="5">
    <source>
        <dbReference type="ARBA" id="ARBA00022691"/>
    </source>
</evidence>
<evidence type="ECO:0000256" key="9">
    <source>
        <dbReference type="HAMAP-Rule" id="MF_00834"/>
    </source>
</evidence>
<feature type="binding site" evidence="9">
    <location>
        <position position="77"/>
    </location>
    <ligand>
        <name>substrate</name>
    </ligand>
</feature>
<dbReference type="InterPro" id="IPR049704">
    <property type="entry name" value="Aminotrans_3_PPA_site"/>
</dbReference>
<comment type="subunit">
    <text evidence="9">Homodimer.</text>
</comment>
<feature type="binding site" evidence="9">
    <location>
        <position position="300"/>
    </location>
    <ligand>
        <name>substrate</name>
    </ligand>
</feature>
<dbReference type="InterPro" id="IPR005815">
    <property type="entry name" value="BioA"/>
</dbReference>
<comment type="pathway">
    <text evidence="2 9">Cofactor biosynthesis; biotin biosynthesis; 7,8-diaminononanoate from 8-amino-7-oxononanoate (SAM route): step 1/1.</text>
</comment>
<dbReference type="Proteomes" id="UP000823660">
    <property type="component" value="Unassembled WGS sequence"/>
</dbReference>
<comment type="caution">
    <text evidence="10">The sequence shown here is derived from an EMBL/GenBank/DDBJ whole genome shotgun (WGS) entry which is preliminary data.</text>
</comment>
<evidence type="ECO:0000256" key="4">
    <source>
        <dbReference type="ARBA" id="ARBA00022679"/>
    </source>
</evidence>
<reference evidence="10" key="1">
    <citation type="submission" date="2020-10" db="EMBL/GenBank/DDBJ databases">
        <authorList>
            <person name="Gilroy R."/>
        </authorList>
    </citation>
    <scope>NUCLEOTIDE SEQUENCE</scope>
    <source>
        <strain evidence="10">B1-15692</strain>
    </source>
</reference>
<keyword evidence="6 9" id="KW-0093">Biotin biosynthesis</keyword>
<feature type="binding site" evidence="9">
    <location>
        <begin position="137"/>
        <end position="138"/>
    </location>
    <ligand>
        <name>pyridoxal 5'-phosphate</name>
        <dbReference type="ChEBI" id="CHEBI:597326"/>
    </ligand>
</feature>
<keyword evidence="4 9" id="KW-0808">Transferase</keyword>
<dbReference type="NCBIfam" id="NF005940">
    <property type="entry name" value="PRK07986.1"/>
    <property type="match status" value="1"/>
</dbReference>
<keyword evidence="9" id="KW-0963">Cytoplasm</keyword>
<evidence type="ECO:0000256" key="6">
    <source>
        <dbReference type="ARBA" id="ARBA00022756"/>
    </source>
</evidence>
<dbReference type="NCBIfam" id="NF004624">
    <property type="entry name" value="PRK05964.1"/>
    <property type="match status" value="1"/>
</dbReference>
<evidence type="ECO:0000256" key="1">
    <source>
        <dbReference type="ARBA" id="ARBA00001933"/>
    </source>
</evidence>
<protein>
    <recommendedName>
        <fullName evidence="9">Adenosylmethionine-8-amino-7-oxononanoate aminotransferase</fullName>
        <ecNumber evidence="9">2.6.1.62</ecNumber>
    </recommendedName>
    <alternativeName>
        <fullName evidence="9">7,8-diamino-pelargonic acid aminotransferase</fullName>
        <shortName evidence="9">DAPA AT</shortName>
        <shortName evidence="9">DAPA aminotransferase</shortName>
    </alternativeName>
    <alternativeName>
        <fullName evidence="9">7,8-diaminononanoate synthase</fullName>
        <shortName evidence="9">DANS</shortName>
    </alternativeName>
    <alternativeName>
        <fullName evidence="9">Diaminopelargonic acid synthase</fullName>
    </alternativeName>
</protein>
<dbReference type="SUPFAM" id="SSF53383">
    <property type="entry name" value="PLP-dependent transferases"/>
    <property type="match status" value="1"/>
</dbReference>